<keyword evidence="3" id="KW-1185">Reference proteome</keyword>
<keyword evidence="1" id="KW-1133">Transmembrane helix</keyword>
<name>A0ABM9A041_9VIBR</name>
<dbReference type="EMBL" id="CAKLDM010000001">
    <property type="protein sequence ID" value="CAH0536845.1"/>
    <property type="molecule type" value="Genomic_DNA"/>
</dbReference>
<organism evidence="2 3">
    <name type="scientific">Vibrio marisflavi CECT 7928</name>
    <dbReference type="NCBI Taxonomy" id="634439"/>
    <lineage>
        <taxon>Bacteria</taxon>
        <taxon>Pseudomonadati</taxon>
        <taxon>Pseudomonadota</taxon>
        <taxon>Gammaproteobacteria</taxon>
        <taxon>Vibrionales</taxon>
        <taxon>Vibrionaceae</taxon>
        <taxon>Vibrio</taxon>
    </lineage>
</organism>
<protein>
    <recommendedName>
        <fullName evidence="4">Phage abortive infection protein</fullName>
    </recommendedName>
</protein>
<comment type="caution">
    <text evidence="2">The sequence shown here is derived from an EMBL/GenBank/DDBJ whole genome shotgun (WGS) entry which is preliminary data.</text>
</comment>
<evidence type="ECO:0008006" key="4">
    <source>
        <dbReference type="Google" id="ProtNLM"/>
    </source>
</evidence>
<sequence>MVCTVCVLAIPVAPYLWVFKDGVISSKTSDWGAFGSYFSGVIGPVLSFVSIISVFLLSRQQIEQTRKKSEDDIKQLRLSNNIENELKVFDDTYNSIFSILFRTMPSEIMMKDLVFQRALQGQIGTQESPTFGSTEDLNRLYFPTSDKEIIIQRIEKVFELVSTYVSFIGEDSAKEQLRTSKNGFMAQLRNDLNSTSENIKIMLLSADRLNQLGYSSLLLKYRFNTICELSMLLSRLGLINSYTLSILSVYWSQPDHTSNSIRLPNALKDNLFKRFIDEFGQEQMGSIDSWTLSFENYTESSRGNLVTRYKLSRNNETIYFDLLNGCHRTFD</sequence>
<gene>
    <name evidence="2" type="ORF">VMF7928_00736</name>
</gene>
<dbReference type="Proteomes" id="UP000838748">
    <property type="component" value="Unassembled WGS sequence"/>
</dbReference>
<feature type="transmembrane region" description="Helical" evidence="1">
    <location>
        <begin position="38"/>
        <end position="58"/>
    </location>
</feature>
<keyword evidence="1" id="KW-0812">Transmembrane</keyword>
<proteinExistence type="predicted"/>
<evidence type="ECO:0000256" key="1">
    <source>
        <dbReference type="SAM" id="Phobius"/>
    </source>
</evidence>
<evidence type="ECO:0000313" key="3">
    <source>
        <dbReference type="Proteomes" id="UP000838748"/>
    </source>
</evidence>
<keyword evidence="1" id="KW-0472">Membrane</keyword>
<evidence type="ECO:0000313" key="2">
    <source>
        <dbReference type="EMBL" id="CAH0536845.1"/>
    </source>
</evidence>
<reference evidence="2" key="1">
    <citation type="submission" date="2021-11" db="EMBL/GenBank/DDBJ databases">
        <authorList>
            <person name="Rodrigo-Torres L."/>
            <person name="Arahal R. D."/>
            <person name="Lucena T."/>
        </authorList>
    </citation>
    <scope>NUCLEOTIDE SEQUENCE</scope>
    <source>
        <strain evidence="2">CECT 7928</strain>
    </source>
</reference>
<accession>A0ABM9A041</accession>